<accession>A0AAV4M487</accession>
<proteinExistence type="predicted"/>
<dbReference type="Proteomes" id="UP001054837">
    <property type="component" value="Unassembled WGS sequence"/>
</dbReference>
<comment type="caution">
    <text evidence="1">The sequence shown here is derived from an EMBL/GenBank/DDBJ whole genome shotgun (WGS) entry which is preliminary data.</text>
</comment>
<organism evidence="1 2">
    <name type="scientific">Caerostris darwini</name>
    <dbReference type="NCBI Taxonomy" id="1538125"/>
    <lineage>
        <taxon>Eukaryota</taxon>
        <taxon>Metazoa</taxon>
        <taxon>Ecdysozoa</taxon>
        <taxon>Arthropoda</taxon>
        <taxon>Chelicerata</taxon>
        <taxon>Arachnida</taxon>
        <taxon>Araneae</taxon>
        <taxon>Araneomorphae</taxon>
        <taxon>Entelegynae</taxon>
        <taxon>Araneoidea</taxon>
        <taxon>Araneidae</taxon>
        <taxon>Caerostris</taxon>
    </lineage>
</organism>
<keyword evidence="2" id="KW-1185">Reference proteome</keyword>
<evidence type="ECO:0000313" key="1">
    <source>
        <dbReference type="EMBL" id="GIX67179.1"/>
    </source>
</evidence>
<protein>
    <submittedName>
        <fullName evidence="1">Uncharacterized protein</fullName>
    </submittedName>
</protein>
<evidence type="ECO:0000313" key="2">
    <source>
        <dbReference type="Proteomes" id="UP001054837"/>
    </source>
</evidence>
<dbReference type="AlphaFoldDB" id="A0AAV4M487"/>
<name>A0AAV4M487_9ARAC</name>
<reference evidence="1 2" key="1">
    <citation type="submission" date="2021-06" db="EMBL/GenBank/DDBJ databases">
        <title>Caerostris darwini draft genome.</title>
        <authorList>
            <person name="Kono N."/>
            <person name="Arakawa K."/>
        </authorList>
    </citation>
    <scope>NUCLEOTIDE SEQUENCE [LARGE SCALE GENOMIC DNA]</scope>
</reference>
<dbReference type="EMBL" id="BPLQ01000068">
    <property type="protein sequence ID" value="GIX67179.1"/>
    <property type="molecule type" value="Genomic_DNA"/>
</dbReference>
<sequence length="133" mass="15331">MSDFSRNKMASAALAPRTNFISRRKKTPFRLTTRCACSKENKSARCRRLSFMFTLPFALGLRIKRATGGIYGLVNIFGRTLPLLRSTNLVCSFNLPTSETVWDSVQRTIRHIFWTMAAFRQYSFSLCFIRCKV</sequence>
<gene>
    <name evidence="1" type="ORF">CDAR_474351</name>
</gene>